<keyword evidence="3" id="KW-0285">Flavoprotein</keyword>
<evidence type="ECO:0000256" key="1">
    <source>
        <dbReference type="ARBA" id="ARBA00001974"/>
    </source>
</evidence>
<evidence type="ECO:0000256" key="5">
    <source>
        <dbReference type="ARBA" id="ARBA00023002"/>
    </source>
</evidence>
<accession>A0A7W9J6N9</accession>
<dbReference type="InterPro" id="IPR050416">
    <property type="entry name" value="FAD-linked_Oxidoreductase"/>
</dbReference>
<dbReference type="AlphaFoldDB" id="A0A7W9J6N9"/>
<dbReference type="PANTHER" id="PTHR42973">
    <property type="entry name" value="BINDING OXIDOREDUCTASE, PUTATIVE (AFU_ORTHOLOGUE AFUA_1G17690)-RELATED"/>
    <property type="match status" value="1"/>
</dbReference>
<proteinExistence type="inferred from homology"/>
<comment type="cofactor">
    <cofactor evidence="1">
        <name>FAD</name>
        <dbReference type="ChEBI" id="CHEBI:57692"/>
    </cofactor>
</comment>
<dbReference type="GO" id="GO:0016491">
    <property type="term" value="F:oxidoreductase activity"/>
    <property type="evidence" value="ECO:0007669"/>
    <property type="project" value="UniProtKB-KW"/>
</dbReference>
<reference evidence="7 8" key="1">
    <citation type="submission" date="2020-08" db="EMBL/GenBank/DDBJ databases">
        <title>Sequencing the genomes of 1000 actinobacteria strains.</title>
        <authorList>
            <person name="Klenk H.-P."/>
        </authorList>
    </citation>
    <scope>NUCLEOTIDE SEQUENCE [LARGE SCALE GENOMIC DNA]</scope>
    <source>
        <strain evidence="7 8">DSM 28967</strain>
    </source>
</reference>
<dbReference type="SUPFAM" id="SSF56176">
    <property type="entry name" value="FAD-binding/transporter-associated domain-like"/>
    <property type="match status" value="1"/>
</dbReference>
<feature type="domain" description="FAD-binding PCMH-type" evidence="6">
    <location>
        <begin position="77"/>
        <end position="246"/>
    </location>
</feature>
<organism evidence="7 8">
    <name type="scientific">Kribbella italica</name>
    <dbReference type="NCBI Taxonomy" id="1540520"/>
    <lineage>
        <taxon>Bacteria</taxon>
        <taxon>Bacillati</taxon>
        <taxon>Actinomycetota</taxon>
        <taxon>Actinomycetes</taxon>
        <taxon>Propionibacteriales</taxon>
        <taxon>Kribbellaceae</taxon>
        <taxon>Kribbella</taxon>
    </lineage>
</organism>
<dbReference type="Gene3D" id="3.30.465.10">
    <property type="match status" value="1"/>
</dbReference>
<evidence type="ECO:0000256" key="2">
    <source>
        <dbReference type="ARBA" id="ARBA00005466"/>
    </source>
</evidence>
<evidence type="ECO:0000256" key="4">
    <source>
        <dbReference type="ARBA" id="ARBA00022827"/>
    </source>
</evidence>
<keyword evidence="8" id="KW-1185">Reference proteome</keyword>
<dbReference type="InterPro" id="IPR006094">
    <property type="entry name" value="Oxid_FAD_bind_N"/>
</dbReference>
<evidence type="ECO:0000259" key="6">
    <source>
        <dbReference type="PROSITE" id="PS51387"/>
    </source>
</evidence>
<dbReference type="PROSITE" id="PS51387">
    <property type="entry name" value="FAD_PCMH"/>
    <property type="match status" value="1"/>
</dbReference>
<dbReference type="InterPro" id="IPR012951">
    <property type="entry name" value="BBE"/>
</dbReference>
<sequence>MSHSEDLWNRRTVLKAGGLLAAGALATAAGAEAVHAASGATAAPDWAALDRALKGALFRPGQTGYAASHQLFNPRFDSVQPAGVVRAGSVEDVRQAILFAKKNKLICVPKGGGHSYVGASAVTNGLMVDVGPLRGLTYASNAVQIGAGARLYDVHAYLDKFARSLPTGTCPTVGIAGLALGGGMGIHTRTYGLTSDRVLSLQVVTADGVVRTASPTQNADLYWALRGGGGGNLGIVTSFRLATIGAGKLGFFRLTWPESQAAAVVRGWQRFAQEAPASSWANLHITGNSNGTVSIHVVGVSTTGSATAAAAQLEWFIGAKGATRSISVKTHMEAVTYLGGGTTSPRQGWLAGSDVLRGPMDTATINSAIGAVRTAAKAKVAASAILDPLGGQAAKQPPGGSAWPWRSALGVIQWYSGLPSHPTTAQLRAAQGFVTNGHHAVTKFSAGGYINYLEAGRSNPSYYGGSLARLHAIKVKYDPTNFFHAPYTFA</sequence>
<dbReference type="PANTHER" id="PTHR42973:SF39">
    <property type="entry name" value="FAD-BINDING PCMH-TYPE DOMAIN-CONTAINING PROTEIN"/>
    <property type="match status" value="1"/>
</dbReference>
<dbReference type="Proteomes" id="UP000549971">
    <property type="component" value="Unassembled WGS sequence"/>
</dbReference>
<dbReference type="InterPro" id="IPR016166">
    <property type="entry name" value="FAD-bd_PCMH"/>
</dbReference>
<keyword evidence="4" id="KW-0274">FAD</keyword>
<dbReference type="EMBL" id="JACHMY010000001">
    <property type="protein sequence ID" value="MBB5836112.1"/>
    <property type="molecule type" value="Genomic_DNA"/>
</dbReference>
<keyword evidence="5" id="KW-0560">Oxidoreductase</keyword>
<dbReference type="Pfam" id="PF01565">
    <property type="entry name" value="FAD_binding_4"/>
    <property type="match status" value="1"/>
</dbReference>
<evidence type="ECO:0000313" key="8">
    <source>
        <dbReference type="Proteomes" id="UP000549971"/>
    </source>
</evidence>
<dbReference type="InterPro" id="IPR036318">
    <property type="entry name" value="FAD-bd_PCMH-like_sf"/>
</dbReference>
<dbReference type="Gene3D" id="3.30.43.10">
    <property type="entry name" value="Uridine Diphospho-n-acetylenolpyruvylglucosamine Reductase, domain 2"/>
    <property type="match status" value="1"/>
</dbReference>
<dbReference type="InterPro" id="IPR016167">
    <property type="entry name" value="FAD-bd_PCMH_sub1"/>
</dbReference>
<dbReference type="PROSITE" id="PS51318">
    <property type="entry name" value="TAT"/>
    <property type="match status" value="1"/>
</dbReference>
<dbReference type="InterPro" id="IPR006311">
    <property type="entry name" value="TAT_signal"/>
</dbReference>
<comment type="similarity">
    <text evidence="2">Belongs to the oxygen-dependent FAD-linked oxidoreductase family.</text>
</comment>
<dbReference type="InterPro" id="IPR016169">
    <property type="entry name" value="FAD-bd_PCMH_sub2"/>
</dbReference>
<name>A0A7W9J6N9_9ACTN</name>
<dbReference type="Gene3D" id="3.40.462.20">
    <property type="match status" value="1"/>
</dbReference>
<dbReference type="GO" id="GO:0071949">
    <property type="term" value="F:FAD binding"/>
    <property type="evidence" value="ECO:0007669"/>
    <property type="project" value="InterPro"/>
</dbReference>
<evidence type="ECO:0000313" key="7">
    <source>
        <dbReference type="EMBL" id="MBB5836112.1"/>
    </source>
</evidence>
<dbReference type="Pfam" id="PF08031">
    <property type="entry name" value="BBE"/>
    <property type="match status" value="1"/>
</dbReference>
<dbReference type="RefSeq" id="WP_184795666.1">
    <property type="nucleotide sequence ID" value="NZ_JACHMY010000001.1"/>
</dbReference>
<comment type="caution">
    <text evidence="7">The sequence shown here is derived from an EMBL/GenBank/DDBJ whole genome shotgun (WGS) entry which is preliminary data.</text>
</comment>
<protein>
    <submittedName>
        <fullName evidence="7">FAD/FMN-containing dehydrogenase</fullName>
    </submittedName>
</protein>
<gene>
    <name evidence="7" type="ORF">HDA39_002846</name>
</gene>
<evidence type="ECO:0000256" key="3">
    <source>
        <dbReference type="ARBA" id="ARBA00022630"/>
    </source>
</evidence>